<dbReference type="EMBL" id="KZ858975">
    <property type="protein sequence ID" value="RDW26664.1"/>
    <property type="molecule type" value="Genomic_DNA"/>
</dbReference>
<keyword evidence="1" id="KW-0472">Membrane</keyword>
<sequence>MKFSVLLLAGAVLALPTATVVNTEAIDYSTITDLPGSEPTDVSDLEKRADPFKRPPKVFSKKTKITKAHVTKPWLLKPTDGGEPMHVTPTVWGDALFRGQRQVGAVPNPWIKLKKDGQAKTITPKVVKGKTKNAPPEYGDWFHVNRDVTENARSAGYKTAHPTDVVVHNEMLDEEDPIEASFNPVERCTPEKFIKVKKQRVGPWCSPQYGKGVMLDHVHWFTWYTREFPDAEKVRLHCAYIQGKALHKREIEDSSVFHITEWVSNTWGVYPMEIEEEWLDGEYEQKVAVAIQPDYMDDDEITDDYLLKNSTFVRFRRGAIVQKKDKGRLDLDKNEEGMMITIITIPSVVVIFACIYVLFTQITAGARAIPKFKNQRRRKDGRQYENIKLQNQRRRLD</sequence>
<evidence type="ECO:0000313" key="4">
    <source>
        <dbReference type="EMBL" id="RDW26664.1"/>
    </source>
</evidence>
<keyword evidence="2" id="KW-0732">Signal</keyword>
<protein>
    <submittedName>
        <fullName evidence="3">Uncharacterized protein</fullName>
    </submittedName>
</protein>
<dbReference type="InterPro" id="IPR028000">
    <property type="entry name" value="Pma1"/>
</dbReference>
<dbReference type="AlphaFoldDB" id="A0A1D8NGB7"/>
<keyword evidence="1" id="KW-0812">Transmembrane</keyword>
<dbReference type="EMBL" id="CP017556">
    <property type="protein sequence ID" value="AOW04689.1"/>
    <property type="molecule type" value="Genomic_DNA"/>
</dbReference>
<dbReference type="Pfam" id="PF14610">
    <property type="entry name" value="Psg1"/>
    <property type="match status" value="1"/>
</dbReference>
<organism evidence="3 5">
    <name type="scientific">Yarrowia lipolytica</name>
    <name type="common">Candida lipolytica</name>
    <dbReference type="NCBI Taxonomy" id="4952"/>
    <lineage>
        <taxon>Eukaryota</taxon>
        <taxon>Fungi</taxon>
        <taxon>Dikarya</taxon>
        <taxon>Ascomycota</taxon>
        <taxon>Saccharomycotina</taxon>
        <taxon>Dipodascomycetes</taxon>
        <taxon>Dipodascales</taxon>
        <taxon>Dipodascales incertae sedis</taxon>
        <taxon>Yarrowia</taxon>
    </lineage>
</organism>
<evidence type="ECO:0000313" key="6">
    <source>
        <dbReference type="Proteomes" id="UP000256601"/>
    </source>
</evidence>
<feature type="chain" id="PRO_5036017823" evidence="2">
    <location>
        <begin position="24"/>
        <end position="397"/>
    </location>
</feature>
<name>A0A1D8NGB7_YARLL</name>
<reference evidence="3 5" key="1">
    <citation type="journal article" date="2016" name="PLoS ONE">
        <title>Sequence Assembly of Yarrowia lipolytica Strain W29/CLIB89 Shows Transposable Element Diversity.</title>
        <authorList>
            <person name="Magnan C."/>
            <person name="Yu J."/>
            <person name="Chang I."/>
            <person name="Jahn E."/>
            <person name="Kanomata Y."/>
            <person name="Wu J."/>
            <person name="Zeller M."/>
            <person name="Oakes M."/>
            <person name="Baldi P."/>
            <person name="Sandmeyer S."/>
        </authorList>
    </citation>
    <scope>NUCLEOTIDE SEQUENCE [LARGE SCALE GENOMIC DNA]</scope>
    <source>
        <strain evidence="3">CLIB89</strain>
        <strain evidence="5">CLIB89(W29)</strain>
    </source>
</reference>
<evidence type="ECO:0000313" key="5">
    <source>
        <dbReference type="Proteomes" id="UP000182444"/>
    </source>
</evidence>
<gene>
    <name evidence="4" type="ORF">B0I71DRAFT_130446</name>
    <name evidence="3" type="ORF">YALI1_D35119g</name>
</gene>
<evidence type="ECO:0000256" key="1">
    <source>
        <dbReference type="SAM" id="Phobius"/>
    </source>
</evidence>
<dbReference type="Proteomes" id="UP000256601">
    <property type="component" value="Unassembled WGS sequence"/>
</dbReference>
<reference evidence="4 6" key="2">
    <citation type="submission" date="2018-07" db="EMBL/GenBank/DDBJ databases">
        <title>Draft Genome Assemblies for Five Robust Yarrowia lipolytica Strains Exhibiting High Lipid Production and Pentose Sugar Utilization and Sugar Alcohol Secretion from Undetoxified Lignocellulosic Biomass Hydrolysates.</title>
        <authorList>
            <consortium name="DOE Joint Genome Institute"/>
            <person name="Walker C."/>
            <person name="Ryu S."/>
            <person name="Na H."/>
            <person name="Zane M."/>
            <person name="LaButti K."/>
            <person name="Lipzen A."/>
            <person name="Haridas S."/>
            <person name="Barry K."/>
            <person name="Grigoriev I.V."/>
            <person name="Quarterman J."/>
            <person name="Slininger P."/>
            <person name="Dien B."/>
            <person name="Trinh C.T."/>
        </authorList>
    </citation>
    <scope>NUCLEOTIDE SEQUENCE [LARGE SCALE GENOMIC DNA]</scope>
    <source>
        <strain evidence="4 6">YB392</strain>
    </source>
</reference>
<dbReference type="VEuPathDB" id="FungiDB:YALI1_D35119g"/>
<evidence type="ECO:0000256" key="2">
    <source>
        <dbReference type="SAM" id="SignalP"/>
    </source>
</evidence>
<dbReference type="eggNOG" id="ENOG502QVDR">
    <property type="taxonomic scope" value="Eukaryota"/>
</dbReference>
<proteinExistence type="predicted"/>
<dbReference type="RefSeq" id="XP_503322.1">
    <property type="nucleotide sequence ID" value="XM_503322.1"/>
</dbReference>
<evidence type="ECO:0000313" key="3">
    <source>
        <dbReference type="EMBL" id="AOW04689.1"/>
    </source>
</evidence>
<dbReference type="GeneID" id="2911086"/>
<feature type="transmembrane region" description="Helical" evidence="1">
    <location>
        <begin position="338"/>
        <end position="369"/>
    </location>
</feature>
<dbReference type="VEuPathDB" id="FungiDB:YALI0_D26554g"/>
<dbReference type="KEGG" id="yli:2911086"/>
<keyword evidence="1" id="KW-1133">Transmembrane helix</keyword>
<dbReference type="OMA" id="FHITEWV"/>
<dbReference type="Proteomes" id="UP000182444">
    <property type="component" value="Chromosome 1D"/>
</dbReference>
<dbReference type="OrthoDB" id="4084551at2759"/>
<feature type="signal peptide" evidence="2">
    <location>
        <begin position="1"/>
        <end position="23"/>
    </location>
</feature>
<accession>A0A1D8NGB7</accession>